<keyword evidence="4" id="KW-0560">Oxidoreductase</keyword>
<evidence type="ECO:0000259" key="5">
    <source>
        <dbReference type="Pfam" id="PF07992"/>
    </source>
</evidence>
<evidence type="ECO:0000313" key="6">
    <source>
        <dbReference type="EMBL" id="KAK9710460.1"/>
    </source>
</evidence>
<feature type="domain" description="FAD/NAD(P)-binding" evidence="5">
    <location>
        <begin position="38"/>
        <end position="336"/>
    </location>
</feature>
<accession>A0ABR2VYL7</accession>
<dbReference type="PANTHER" id="PTHR43735:SF3">
    <property type="entry name" value="FERROPTOSIS SUPPRESSOR PROTEIN 1"/>
    <property type="match status" value="1"/>
</dbReference>
<dbReference type="InterPro" id="IPR036188">
    <property type="entry name" value="FAD/NAD-bd_sf"/>
</dbReference>
<proteinExistence type="inferred from homology"/>
<evidence type="ECO:0000313" key="7">
    <source>
        <dbReference type="Proteomes" id="UP001479436"/>
    </source>
</evidence>
<reference evidence="6 7" key="1">
    <citation type="submission" date="2023-04" db="EMBL/GenBank/DDBJ databases">
        <title>Genome of Basidiobolus ranarum AG-B5.</title>
        <authorList>
            <person name="Stajich J.E."/>
            <person name="Carter-House D."/>
            <person name="Gryganskyi A."/>
        </authorList>
    </citation>
    <scope>NUCLEOTIDE SEQUENCE [LARGE SCALE GENOMIC DNA]</scope>
    <source>
        <strain evidence="6 7">AG-B5</strain>
    </source>
</reference>
<dbReference type="SUPFAM" id="SSF51905">
    <property type="entry name" value="FAD/NAD(P)-binding domain"/>
    <property type="match status" value="2"/>
</dbReference>
<keyword evidence="2" id="KW-0285">Flavoprotein</keyword>
<evidence type="ECO:0000256" key="3">
    <source>
        <dbReference type="ARBA" id="ARBA00022827"/>
    </source>
</evidence>
<sequence>MSLLITSIATGVGLAFGYFWISKNRKIPALMALDAPIRVVIIGASFGGMGAAKLLESKCKGYNIEITMIDQKEEFYHLIGAFRGMVEEGFAKKLWIPRDRFFKDEKHQILNASVSEVRKNEVLLGSDETVPFDYLIVSSGLSYPTPVDTRSLNKQAGVQVANEIIETIKNAKDVLIVGGGCDGIELAGEIADDFPDKKVTLIHSRRKLLPGNVSDRCRAKALQSLQKRRVEVVFNERLIFLPEDLLQTHHTRKAWTSTSGRVYETDVQFFCFGAKPNSSFLEPLNREYGHVLEEKRDFVRVQSTMQLESSKLSHIFAVGDVCNGWSEKVAGVAYRQGTIASKNIFKLILKRVGGPSQKLSTFKPPIQKISFSIGRTGGVTQVGFIVAGDYLTSKFKKDAGVPRFWKYFGYELID</sequence>
<comment type="caution">
    <text evidence="6">The sequence shown here is derived from an EMBL/GenBank/DDBJ whole genome shotgun (WGS) entry which is preliminary data.</text>
</comment>
<keyword evidence="3" id="KW-0274">FAD</keyword>
<dbReference type="EMBL" id="JASJQH010007342">
    <property type="protein sequence ID" value="KAK9710460.1"/>
    <property type="molecule type" value="Genomic_DNA"/>
</dbReference>
<evidence type="ECO:0000256" key="2">
    <source>
        <dbReference type="ARBA" id="ARBA00022630"/>
    </source>
</evidence>
<protein>
    <recommendedName>
        <fullName evidence="5">FAD/NAD(P)-binding domain-containing protein</fullName>
    </recommendedName>
</protein>
<dbReference type="PRINTS" id="PR00368">
    <property type="entry name" value="FADPNR"/>
</dbReference>
<dbReference type="InterPro" id="IPR023753">
    <property type="entry name" value="FAD/NAD-binding_dom"/>
</dbReference>
<organism evidence="6 7">
    <name type="scientific">Basidiobolus ranarum</name>
    <dbReference type="NCBI Taxonomy" id="34480"/>
    <lineage>
        <taxon>Eukaryota</taxon>
        <taxon>Fungi</taxon>
        <taxon>Fungi incertae sedis</taxon>
        <taxon>Zoopagomycota</taxon>
        <taxon>Entomophthoromycotina</taxon>
        <taxon>Basidiobolomycetes</taxon>
        <taxon>Basidiobolales</taxon>
        <taxon>Basidiobolaceae</taxon>
        <taxon>Basidiobolus</taxon>
    </lineage>
</organism>
<dbReference type="Pfam" id="PF07992">
    <property type="entry name" value="Pyr_redox_2"/>
    <property type="match status" value="1"/>
</dbReference>
<dbReference type="PANTHER" id="PTHR43735">
    <property type="entry name" value="APOPTOSIS-INDUCING FACTOR 1"/>
    <property type="match status" value="1"/>
</dbReference>
<dbReference type="Gene3D" id="3.50.50.100">
    <property type="match status" value="1"/>
</dbReference>
<comment type="similarity">
    <text evidence="1">Belongs to the FAD-dependent oxidoreductase family.</text>
</comment>
<gene>
    <name evidence="6" type="ORF">K7432_008424</name>
</gene>
<evidence type="ECO:0000256" key="1">
    <source>
        <dbReference type="ARBA" id="ARBA00006442"/>
    </source>
</evidence>
<evidence type="ECO:0000256" key="4">
    <source>
        <dbReference type="ARBA" id="ARBA00023002"/>
    </source>
</evidence>
<name>A0ABR2VYL7_9FUNG</name>
<keyword evidence="7" id="KW-1185">Reference proteome</keyword>
<dbReference type="Proteomes" id="UP001479436">
    <property type="component" value="Unassembled WGS sequence"/>
</dbReference>